<dbReference type="PANTHER" id="PTHR30050">
    <property type="entry name" value="CHROMOSOMAL REPLICATION INITIATOR PROTEIN DNAA"/>
    <property type="match status" value="1"/>
</dbReference>
<dbReference type="FunFam" id="3.40.50.300:FF:000668">
    <property type="entry name" value="Chromosomal replication initiator protein DnaA"/>
    <property type="match status" value="1"/>
</dbReference>
<dbReference type="Gene3D" id="3.40.50.300">
    <property type="entry name" value="P-loop containing nucleotide triphosphate hydrolases"/>
    <property type="match status" value="1"/>
</dbReference>
<dbReference type="SUPFAM" id="SSF48295">
    <property type="entry name" value="TrpR-like"/>
    <property type="match status" value="1"/>
</dbReference>
<evidence type="ECO:0000256" key="1">
    <source>
        <dbReference type="ARBA" id="ARBA00006583"/>
    </source>
</evidence>
<dbReference type="PRINTS" id="PR00051">
    <property type="entry name" value="DNAA"/>
</dbReference>
<dbReference type="Pfam" id="PF08299">
    <property type="entry name" value="Bac_DnaA_C"/>
    <property type="match status" value="1"/>
</dbReference>
<dbReference type="SUPFAM" id="SSF52540">
    <property type="entry name" value="P-loop containing nucleoside triphosphate hydrolases"/>
    <property type="match status" value="1"/>
</dbReference>
<dbReference type="Gene3D" id="3.30.300.180">
    <property type="match status" value="1"/>
</dbReference>
<evidence type="ECO:0000313" key="10">
    <source>
        <dbReference type="EMBL" id="MPM21080.1"/>
    </source>
</evidence>
<evidence type="ECO:0000259" key="9">
    <source>
        <dbReference type="SMART" id="SM00760"/>
    </source>
</evidence>
<dbReference type="InterPro" id="IPR013317">
    <property type="entry name" value="DnaA_dom"/>
</dbReference>
<dbReference type="Gene3D" id="1.10.8.60">
    <property type="match status" value="1"/>
</dbReference>
<dbReference type="Gene3D" id="1.10.1750.10">
    <property type="match status" value="1"/>
</dbReference>
<keyword evidence="7" id="KW-0238">DNA-binding</keyword>
<dbReference type="SMART" id="SM00760">
    <property type="entry name" value="Bac_DnaA_C"/>
    <property type="match status" value="1"/>
</dbReference>
<evidence type="ECO:0000259" key="8">
    <source>
        <dbReference type="SMART" id="SM00382"/>
    </source>
</evidence>
<dbReference type="PROSITE" id="PS01008">
    <property type="entry name" value="DNAA"/>
    <property type="match status" value="1"/>
</dbReference>
<comment type="caution">
    <text evidence="10">The sequence shown here is derived from an EMBL/GenBank/DDBJ whole genome shotgun (WGS) entry which is preliminary data.</text>
</comment>
<evidence type="ECO:0000256" key="5">
    <source>
        <dbReference type="ARBA" id="ARBA00022840"/>
    </source>
</evidence>
<evidence type="ECO:0000256" key="7">
    <source>
        <dbReference type="ARBA" id="ARBA00023125"/>
    </source>
</evidence>
<name>A0A644XXX5_9ZZZZ</name>
<sequence>MISPACREREVSLLLNSVADVWTNVLTQLKRDLSETTIATWFDELEAVDLRDGVFYLHCPNDFKKNYIESLFIKNIKAALHDIFSTDFEVTVLTAEEYAIFSGSAQKKKSEAFTSDEFTFERFVVGSSNKLAHAACISVAEHPAKNYNPLLIYGDSGLGKTHLIYSIAHVIKKDDPNAKIAYVKGDDLTNELVEAIQGGKTAEMREKYRKADLFLVDDVQFIAGRKQTQEEFFHTFNNLYESGKQIVLTSDRPPSEMMQLEDRLRTRFEWGLLVDVAPPDYETRMAIIKNKAALLGMEIPNKVAAYIAERVTSNVRQLEGTINKLLAYKDLLGDDVDEDLVKRAIQDILRRGENLPTSDSIVEFVSKYYGVAAEVIRGQQRVREAVAARQVAMYLIRSMTNLSSDDIGKFFGNRDHSTVLYSIEKVERQMKSDAGFAEAVKEIKTNISSKH</sequence>
<feature type="domain" description="Chromosomal replication initiator DnaA C-terminal" evidence="9">
    <location>
        <begin position="357"/>
        <end position="426"/>
    </location>
</feature>
<dbReference type="Pfam" id="PF00308">
    <property type="entry name" value="Bac_DnaA"/>
    <property type="match status" value="1"/>
</dbReference>
<evidence type="ECO:0000256" key="3">
    <source>
        <dbReference type="ARBA" id="ARBA00022705"/>
    </source>
</evidence>
<reference evidence="10" key="1">
    <citation type="submission" date="2019-08" db="EMBL/GenBank/DDBJ databases">
        <authorList>
            <person name="Kucharzyk K."/>
            <person name="Murdoch R.W."/>
            <person name="Higgins S."/>
            <person name="Loffler F."/>
        </authorList>
    </citation>
    <scope>NUCLEOTIDE SEQUENCE</scope>
</reference>
<dbReference type="Pfam" id="PF11638">
    <property type="entry name" value="DnaA_N"/>
    <property type="match status" value="1"/>
</dbReference>
<dbReference type="InterPro" id="IPR020591">
    <property type="entry name" value="Chromosome_initiator_DnaA-like"/>
</dbReference>
<keyword evidence="2" id="KW-0963">Cytoplasm</keyword>
<dbReference type="GO" id="GO:0005524">
    <property type="term" value="F:ATP binding"/>
    <property type="evidence" value="ECO:0007669"/>
    <property type="project" value="UniProtKB-KW"/>
</dbReference>
<proteinExistence type="inferred from homology"/>
<organism evidence="10">
    <name type="scientific">bioreactor metagenome</name>
    <dbReference type="NCBI Taxonomy" id="1076179"/>
    <lineage>
        <taxon>unclassified sequences</taxon>
        <taxon>metagenomes</taxon>
        <taxon>ecological metagenomes</taxon>
    </lineage>
</organism>
<protein>
    <submittedName>
        <fullName evidence="10">Chromosomal replication initiator protein DnaA</fullName>
    </submittedName>
</protein>
<dbReference type="InterPro" id="IPR038454">
    <property type="entry name" value="DnaA_N_sf"/>
</dbReference>
<evidence type="ECO:0000256" key="4">
    <source>
        <dbReference type="ARBA" id="ARBA00022741"/>
    </source>
</evidence>
<keyword evidence="6" id="KW-0446">Lipid-binding</keyword>
<dbReference type="GO" id="GO:0005886">
    <property type="term" value="C:plasma membrane"/>
    <property type="evidence" value="ECO:0007669"/>
    <property type="project" value="TreeGrafter"/>
</dbReference>
<dbReference type="InterPro" id="IPR013159">
    <property type="entry name" value="DnaA_C"/>
</dbReference>
<dbReference type="GO" id="GO:0008289">
    <property type="term" value="F:lipid binding"/>
    <property type="evidence" value="ECO:0007669"/>
    <property type="project" value="UniProtKB-KW"/>
</dbReference>
<dbReference type="InterPro" id="IPR010921">
    <property type="entry name" value="Trp_repressor/repl_initiator"/>
</dbReference>
<evidence type="ECO:0000256" key="2">
    <source>
        <dbReference type="ARBA" id="ARBA00022490"/>
    </source>
</evidence>
<dbReference type="GO" id="GO:0006275">
    <property type="term" value="P:regulation of DNA replication"/>
    <property type="evidence" value="ECO:0007669"/>
    <property type="project" value="InterPro"/>
</dbReference>
<dbReference type="NCBIfam" id="TIGR00362">
    <property type="entry name" value="DnaA"/>
    <property type="match status" value="1"/>
</dbReference>
<dbReference type="InterPro" id="IPR001957">
    <property type="entry name" value="Chromosome_initiator_DnaA"/>
</dbReference>
<dbReference type="GO" id="GO:0003688">
    <property type="term" value="F:DNA replication origin binding"/>
    <property type="evidence" value="ECO:0007669"/>
    <property type="project" value="InterPro"/>
</dbReference>
<dbReference type="InterPro" id="IPR027417">
    <property type="entry name" value="P-loop_NTPase"/>
</dbReference>
<dbReference type="InterPro" id="IPR024633">
    <property type="entry name" value="DnaA_N_dom"/>
</dbReference>
<evidence type="ECO:0000256" key="6">
    <source>
        <dbReference type="ARBA" id="ARBA00023121"/>
    </source>
</evidence>
<dbReference type="GO" id="GO:0006270">
    <property type="term" value="P:DNA replication initiation"/>
    <property type="evidence" value="ECO:0007669"/>
    <property type="project" value="InterPro"/>
</dbReference>
<keyword evidence="4" id="KW-0547">Nucleotide-binding</keyword>
<dbReference type="HAMAP" id="MF_00377">
    <property type="entry name" value="DnaA_bact"/>
    <property type="match status" value="1"/>
</dbReference>
<dbReference type="CDD" id="cd00009">
    <property type="entry name" value="AAA"/>
    <property type="match status" value="1"/>
</dbReference>
<feature type="domain" description="AAA+ ATPase" evidence="8">
    <location>
        <begin position="146"/>
        <end position="274"/>
    </location>
</feature>
<keyword evidence="3" id="KW-0235">DNA replication</keyword>
<dbReference type="InterPro" id="IPR003593">
    <property type="entry name" value="AAA+_ATPase"/>
</dbReference>
<comment type="similarity">
    <text evidence="1">Belongs to the DnaA family.</text>
</comment>
<dbReference type="EMBL" id="VSSQ01003517">
    <property type="protein sequence ID" value="MPM21080.1"/>
    <property type="molecule type" value="Genomic_DNA"/>
</dbReference>
<keyword evidence="5" id="KW-0067">ATP-binding</keyword>
<dbReference type="PANTHER" id="PTHR30050:SF2">
    <property type="entry name" value="CHROMOSOMAL REPLICATION INITIATOR PROTEIN DNAA"/>
    <property type="match status" value="1"/>
</dbReference>
<gene>
    <name evidence="10" type="primary">dnaA_34</name>
    <name evidence="10" type="ORF">SDC9_67523</name>
</gene>
<accession>A0A644XXX5</accession>
<dbReference type="SMART" id="SM00382">
    <property type="entry name" value="AAA"/>
    <property type="match status" value="1"/>
</dbReference>
<dbReference type="InterPro" id="IPR018312">
    <property type="entry name" value="Chromosome_initiator_DnaA_CS"/>
</dbReference>
<dbReference type="AlphaFoldDB" id="A0A644XXX5"/>
<dbReference type="CDD" id="cd06571">
    <property type="entry name" value="Bac_DnaA_C"/>
    <property type="match status" value="1"/>
</dbReference>